<dbReference type="EMBL" id="AP018786">
    <property type="protein sequence ID" value="BBF22817.1"/>
    <property type="molecule type" value="Genomic_DNA"/>
</dbReference>
<protein>
    <submittedName>
        <fullName evidence="2">Uncharacterized protein</fullName>
    </submittedName>
</protein>
<evidence type="ECO:0000313" key="2">
    <source>
        <dbReference type="EMBL" id="BBF22817.1"/>
    </source>
</evidence>
<feature type="compositionally biased region" description="Basic and acidic residues" evidence="1">
    <location>
        <begin position="1"/>
        <end position="30"/>
    </location>
</feature>
<keyword evidence="3" id="KW-1185">Reference proteome</keyword>
<accession>A0A2Z6IB38</accession>
<feature type="region of interest" description="Disordered" evidence="1">
    <location>
        <begin position="1"/>
        <end position="36"/>
    </location>
</feature>
<proteinExistence type="predicted"/>
<dbReference type="Proteomes" id="UP000271003">
    <property type="component" value="Chromosome"/>
</dbReference>
<dbReference type="KEGG" id="sutt:SUTMEG_07080"/>
<evidence type="ECO:0000313" key="3">
    <source>
        <dbReference type="Proteomes" id="UP000271003"/>
    </source>
</evidence>
<evidence type="ECO:0000256" key="1">
    <source>
        <dbReference type="SAM" id="MobiDB-lite"/>
    </source>
</evidence>
<name>A0A2Z6IB38_9BURK</name>
<organism evidence="2 3">
    <name type="scientific">Sutterella megalosphaeroides</name>
    <dbReference type="NCBI Taxonomy" id="2494234"/>
    <lineage>
        <taxon>Bacteria</taxon>
        <taxon>Pseudomonadati</taxon>
        <taxon>Pseudomonadota</taxon>
        <taxon>Betaproteobacteria</taxon>
        <taxon>Burkholderiales</taxon>
        <taxon>Sutterellaceae</taxon>
        <taxon>Sutterella</taxon>
    </lineage>
</organism>
<dbReference type="AlphaFoldDB" id="A0A2Z6IB38"/>
<reference evidence="2 3" key="1">
    <citation type="journal article" date="2018" name="Int. J. Syst. Evol. Microbiol.">
        <title>Mesosutterella multiformis gen. nov., sp. nov., a member of the family Sutterellaceae and Sutterella megalosphaeroides sp. nov., isolated from human faeces.</title>
        <authorList>
            <person name="Sakamoto M."/>
            <person name="Ikeyama N."/>
            <person name="Kunihiro T."/>
            <person name="Iino T."/>
            <person name="Yuki M."/>
            <person name="Ohkuma M."/>
        </authorList>
    </citation>
    <scope>NUCLEOTIDE SEQUENCE [LARGE SCALE GENOMIC DNA]</scope>
    <source>
        <strain evidence="2 3">6FBBBH3</strain>
    </source>
</reference>
<gene>
    <name evidence="2" type="ORF">SUTMEG_07080</name>
</gene>
<sequence length="66" mass="7790">MRQDMEDFLEKFDRQSEECGREPDVDRGEKPAGGVHEAFEKDFHGREERVAVRWRLEKRAVVDANV</sequence>